<feature type="domain" description="Plastocyanin-like" evidence="10">
    <location>
        <begin position="48"/>
        <end position="167"/>
    </location>
</feature>
<keyword evidence="2" id="KW-0479">Metal-binding</keyword>
<keyword evidence="12" id="KW-1185">Reference proteome</keyword>
<dbReference type="Pfam" id="PF07731">
    <property type="entry name" value="Cu-oxidase_2"/>
    <property type="match status" value="1"/>
</dbReference>
<feature type="domain" description="Plastocyanin-like" evidence="8">
    <location>
        <begin position="179"/>
        <end position="323"/>
    </location>
</feature>
<gene>
    <name evidence="11" type="ORF">CY34DRAFT_12252</name>
</gene>
<feature type="chain" id="PRO_5002207178" evidence="7">
    <location>
        <begin position="21"/>
        <end position="560"/>
    </location>
</feature>
<evidence type="ECO:0000256" key="3">
    <source>
        <dbReference type="ARBA" id="ARBA00023002"/>
    </source>
</evidence>
<dbReference type="GO" id="GO:0005507">
    <property type="term" value="F:copper ion binding"/>
    <property type="evidence" value="ECO:0007669"/>
    <property type="project" value="InterPro"/>
</dbReference>
<dbReference type="PANTHER" id="PTHR11709">
    <property type="entry name" value="MULTI-COPPER OXIDASE"/>
    <property type="match status" value="1"/>
</dbReference>
<keyword evidence="4" id="KW-0186">Copper</keyword>
<dbReference type="Pfam" id="PF07732">
    <property type="entry name" value="Cu-oxidase_3"/>
    <property type="match status" value="1"/>
</dbReference>
<feature type="signal peptide" evidence="7">
    <location>
        <begin position="1"/>
        <end position="20"/>
    </location>
</feature>
<feature type="domain" description="Plastocyanin-like" evidence="9">
    <location>
        <begin position="384"/>
        <end position="508"/>
    </location>
</feature>
<dbReference type="InParanoid" id="A0A0D0B8C9"/>
<dbReference type="EMBL" id="KN835233">
    <property type="protein sequence ID" value="KIK42647.1"/>
    <property type="molecule type" value="Genomic_DNA"/>
</dbReference>
<proteinExistence type="inferred from homology"/>
<dbReference type="Proteomes" id="UP000054485">
    <property type="component" value="Unassembled WGS sequence"/>
</dbReference>
<comment type="similarity">
    <text evidence="1">Belongs to the multicopper oxidase family.</text>
</comment>
<evidence type="ECO:0000259" key="10">
    <source>
        <dbReference type="Pfam" id="PF07732"/>
    </source>
</evidence>
<evidence type="ECO:0000256" key="4">
    <source>
        <dbReference type="ARBA" id="ARBA00023008"/>
    </source>
</evidence>
<dbReference type="STRING" id="930992.A0A0D0B8C9"/>
<dbReference type="CDD" id="cd13903">
    <property type="entry name" value="CuRO_3_Tv-LCC_like"/>
    <property type="match status" value="1"/>
</dbReference>
<reference evidence="12" key="2">
    <citation type="submission" date="2015-01" db="EMBL/GenBank/DDBJ databases">
        <title>Evolutionary Origins and Diversification of the Mycorrhizal Mutualists.</title>
        <authorList>
            <consortium name="DOE Joint Genome Institute"/>
            <consortium name="Mycorrhizal Genomics Consortium"/>
            <person name="Kohler A."/>
            <person name="Kuo A."/>
            <person name="Nagy L.G."/>
            <person name="Floudas D."/>
            <person name="Copeland A."/>
            <person name="Barry K.W."/>
            <person name="Cichocki N."/>
            <person name="Veneault-Fourrey C."/>
            <person name="LaButti K."/>
            <person name="Lindquist E.A."/>
            <person name="Lipzen A."/>
            <person name="Lundell T."/>
            <person name="Morin E."/>
            <person name="Murat C."/>
            <person name="Riley R."/>
            <person name="Ohm R."/>
            <person name="Sun H."/>
            <person name="Tunlid A."/>
            <person name="Henrissat B."/>
            <person name="Grigoriev I.V."/>
            <person name="Hibbett D.S."/>
            <person name="Martin F."/>
        </authorList>
    </citation>
    <scope>NUCLEOTIDE SEQUENCE [LARGE SCALE GENOMIC DNA]</scope>
    <source>
        <strain evidence="12">UH-Slu-Lm8-n1</strain>
    </source>
</reference>
<keyword evidence="3" id="KW-0560">Oxidoreductase</keyword>
<dbReference type="OrthoDB" id="2121828at2759"/>
<keyword evidence="7" id="KW-0732">Signal</keyword>
<protein>
    <submittedName>
        <fullName evidence="11">Multicopper oxidase</fullName>
    </submittedName>
</protein>
<evidence type="ECO:0000313" key="11">
    <source>
        <dbReference type="EMBL" id="KIK42647.1"/>
    </source>
</evidence>
<evidence type="ECO:0000313" key="12">
    <source>
        <dbReference type="Proteomes" id="UP000054485"/>
    </source>
</evidence>
<dbReference type="InterPro" id="IPR045087">
    <property type="entry name" value="Cu-oxidase_fam"/>
</dbReference>
<dbReference type="InterPro" id="IPR001117">
    <property type="entry name" value="Cu-oxidase_2nd"/>
</dbReference>
<dbReference type="InterPro" id="IPR033138">
    <property type="entry name" value="Cu_oxidase_CS"/>
</dbReference>
<dbReference type="FunFam" id="2.60.40.420:FF:000045">
    <property type="entry name" value="Laccase 2"/>
    <property type="match status" value="1"/>
</dbReference>
<evidence type="ECO:0000256" key="2">
    <source>
        <dbReference type="ARBA" id="ARBA00022723"/>
    </source>
</evidence>
<dbReference type="Gene3D" id="2.60.40.420">
    <property type="entry name" value="Cupredoxins - blue copper proteins"/>
    <property type="match status" value="3"/>
</dbReference>
<dbReference type="PROSITE" id="PS00079">
    <property type="entry name" value="MULTICOPPER_OXIDASE1"/>
    <property type="match status" value="1"/>
</dbReference>
<evidence type="ECO:0000259" key="8">
    <source>
        <dbReference type="Pfam" id="PF00394"/>
    </source>
</evidence>
<dbReference type="InterPro" id="IPR011707">
    <property type="entry name" value="Cu-oxidase-like_N"/>
</dbReference>
<name>A0A0D0B8C9_9AGAM</name>
<evidence type="ECO:0000256" key="1">
    <source>
        <dbReference type="ARBA" id="ARBA00010609"/>
    </source>
</evidence>
<dbReference type="Pfam" id="PF00394">
    <property type="entry name" value="Cu-oxidase"/>
    <property type="match status" value="1"/>
</dbReference>
<dbReference type="InterPro" id="IPR008972">
    <property type="entry name" value="Cupredoxin"/>
</dbReference>
<reference evidence="11 12" key="1">
    <citation type="submission" date="2014-04" db="EMBL/GenBank/DDBJ databases">
        <authorList>
            <consortium name="DOE Joint Genome Institute"/>
            <person name="Kuo A."/>
            <person name="Ruytinx J."/>
            <person name="Rineau F."/>
            <person name="Colpaert J."/>
            <person name="Kohler A."/>
            <person name="Nagy L.G."/>
            <person name="Floudas D."/>
            <person name="Copeland A."/>
            <person name="Barry K.W."/>
            <person name="Cichocki N."/>
            <person name="Veneault-Fourrey C."/>
            <person name="LaButti K."/>
            <person name="Lindquist E.A."/>
            <person name="Lipzen A."/>
            <person name="Lundell T."/>
            <person name="Morin E."/>
            <person name="Murat C."/>
            <person name="Sun H."/>
            <person name="Tunlid A."/>
            <person name="Henrissat B."/>
            <person name="Grigoriev I.V."/>
            <person name="Hibbett D.S."/>
            <person name="Martin F."/>
            <person name="Nordberg H.P."/>
            <person name="Cantor M.N."/>
            <person name="Hua S.X."/>
        </authorList>
    </citation>
    <scope>NUCLEOTIDE SEQUENCE [LARGE SCALE GENOMIC DNA]</scope>
    <source>
        <strain evidence="11 12">UH-Slu-Lm8-n1</strain>
    </source>
</reference>
<keyword evidence="6" id="KW-0325">Glycoprotein</keyword>
<dbReference type="SUPFAM" id="SSF49503">
    <property type="entry name" value="Cupredoxins"/>
    <property type="match status" value="3"/>
</dbReference>
<dbReference type="GO" id="GO:0016491">
    <property type="term" value="F:oxidoreductase activity"/>
    <property type="evidence" value="ECO:0007669"/>
    <property type="project" value="UniProtKB-KW"/>
</dbReference>
<evidence type="ECO:0000256" key="7">
    <source>
        <dbReference type="SAM" id="SignalP"/>
    </source>
</evidence>
<organism evidence="11 12">
    <name type="scientific">Suillus luteus UH-Slu-Lm8-n1</name>
    <dbReference type="NCBI Taxonomy" id="930992"/>
    <lineage>
        <taxon>Eukaryota</taxon>
        <taxon>Fungi</taxon>
        <taxon>Dikarya</taxon>
        <taxon>Basidiomycota</taxon>
        <taxon>Agaricomycotina</taxon>
        <taxon>Agaricomycetes</taxon>
        <taxon>Agaricomycetidae</taxon>
        <taxon>Boletales</taxon>
        <taxon>Suillineae</taxon>
        <taxon>Suillaceae</taxon>
        <taxon>Suillus</taxon>
    </lineage>
</organism>
<dbReference type="AlphaFoldDB" id="A0A0D0B8C9"/>
<dbReference type="PANTHER" id="PTHR11709:SF511">
    <property type="entry name" value="LACCASE"/>
    <property type="match status" value="1"/>
</dbReference>
<dbReference type="InterPro" id="IPR011706">
    <property type="entry name" value="Cu-oxidase_C"/>
</dbReference>
<sequence length="560" mass="61151">MHPHTIVAGYLLALSHVVSAVSSRSNYDDLPSSAPPLTIKPVSELVITNKVIAPDGFARSASLAGGIFPGPLIKAQKNDKFSINVVNNLYDEDMPLLTSIHWHGIQQKKSNWADGASFITQCPIPQNRSFLHEFSAPNQTGTFWYHSHFSTQYCDGLRGPLVIYDPEDPHQDLYDVDDENTIITLSDWYHDPTPKLNKIFGPITSNSTLINGLGRYQGGPKSPLSVINVEQGKRYRFRIIGLSCDPSYNFSIDGHTMMIIEADGIETVPETVDSLPLLAGQRYSVVVHANQPVDNYWIRVPFNLPNQTFVGGLNSAVLRYSGAPDEDPMSTPGPYIFPFDEGKLASLLNIPVPGFPEIGKADVHINLLASTVNGVFKVNNVSYHNPPTPVLLQMLSGARHPSDLMPSGSVYELPPNKVIEITLPNTGLAFGGPHPIHLHGHTFAVVRTSGTNMTNFVNPIWRDTVSMGSTGDNVTLRFVTDNSGPWFIHCHIDFHLNHGFAVVMAEAREQLADFSASIPASWASLCSPIQPSSQARLDSLDAITSRPGSFNGSVNATTLT</sequence>
<evidence type="ECO:0000256" key="6">
    <source>
        <dbReference type="ARBA" id="ARBA00023180"/>
    </source>
</evidence>
<accession>A0A0D0B8C9</accession>
<keyword evidence="5" id="KW-1015">Disulfide bond</keyword>
<evidence type="ECO:0000259" key="9">
    <source>
        <dbReference type="Pfam" id="PF07731"/>
    </source>
</evidence>
<evidence type="ECO:0000256" key="5">
    <source>
        <dbReference type="ARBA" id="ARBA00023157"/>
    </source>
</evidence>
<dbReference type="HOGENOM" id="CLU_006504_2_1_1"/>